<comment type="catalytic activity">
    <reaction evidence="15">
        <text>geranylgeranyl diphosphate + L-cysteinyl-[protein] = S-geranylgeranyl-L-cysteinyl-[protein] + diphosphate</text>
        <dbReference type="Rhea" id="RHEA:21240"/>
        <dbReference type="Rhea" id="RHEA-COMP:10131"/>
        <dbReference type="Rhea" id="RHEA-COMP:11537"/>
        <dbReference type="ChEBI" id="CHEBI:29950"/>
        <dbReference type="ChEBI" id="CHEBI:33019"/>
        <dbReference type="ChEBI" id="CHEBI:57533"/>
        <dbReference type="ChEBI" id="CHEBI:86021"/>
        <dbReference type="EC" id="2.5.1.59"/>
    </reaction>
</comment>
<dbReference type="PANTHER" id="PTHR11129:SF1">
    <property type="entry name" value="PROTEIN FARNESYLTRANSFERASE_GERANYLGERANYLTRANSFERASE TYPE-1 SUBUNIT ALPHA"/>
    <property type="match status" value="1"/>
</dbReference>
<evidence type="ECO:0000256" key="7">
    <source>
        <dbReference type="ARBA" id="ARBA00022737"/>
    </source>
</evidence>
<evidence type="ECO:0000256" key="10">
    <source>
        <dbReference type="ARBA" id="ARBA00041392"/>
    </source>
</evidence>
<gene>
    <name evidence="17" type="ORF">AARE701A_LOCUS13782</name>
</gene>
<dbReference type="GO" id="GO:0005965">
    <property type="term" value="C:protein farnesyltransferase complex"/>
    <property type="evidence" value="ECO:0007669"/>
    <property type="project" value="TreeGrafter"/>
</dbReference>
<keyword evidence="7" id="KW-0677">Repeat</keyword>
<dbReference type="GO" id="GO:0004660">
    <property type="term" value="F:protein farnesyltransferase activity"/>
    <property type="evidence" value="ECO:0007669"/>
    <property type="project" value="UniProtKB-EC"/>
</dbReference>
<dbReference type="GO" id="GO:2000640">
    <property type="term" value="P:positive regulation of SREBP signaling pathway"/>
    <property type="evidence" value="ECO:0007669"/>
    <property type="project" value="InterPro"/>
</dbReference>
<evidence type="ECO:0000256" key="16">
    <source>
        <dbReference type="ARBA" id="ARBA00055749"/>
    </source>
</evidence>
<evidence type="ECO:0000256" key="8">
    <source>
        <dbReference type="ARBA" id="ARBA00022842"/>
    </source>
</evidence>
<dbReference type="EC" id="2.5.1.58" evidence="4"/>
<dbReference type="InterPro" id="IPR002088">
    <property type="entry name" value="Prenyl_trans_a"/>
</dbReference>
<sequence length="547" mass="62013">MDFDETVPLSQRSEWADVVPLTQDDGPNPVVPIAYKEEFRETMDYFRAIYFSDERSPRSLRLTEETLRLNSGNYTVWHFRRLVLEALNHDLFEELEFIERIAEDNSKNYQLWHHRRWVAEKLGPDVVGRELEFTRRVLSLDAKHYHAWSHRQWTLRALGGWEDELDYCHELLEADVFNNSAWNQRYYVITRSPLLGGLEAMRESEVSYTIKAILANPANESSWRYLKALYKDDKESWISDPSVSSVCLNVLSRTDCFHGFALSTLLDLLCDGLKPTNEHKDSVRALANEEPDTSLANLVIDSGKDIGFLEERSCRITVQGRYLISDDEGNVCDALSLESRTRCCPWKGERFSCHGCNLLSQCCNSYEFCVSCCLNPSRTLLGKVVKVKVAKPATAGTYKSVFDFCSGRCRHNSESVVHENAYHSEFHHCFSLTSNASGANLTQVETRLLGIDVIVGSQGDSCDAVCKTRGQLCVMNKLSLLNQCDVMKRYMTCKGSCLASAGADQPAEVVEDAPRDLYPGACLYTRTQSMLSCDGSHQHTRRLCPCA</sequence>
<protein>
    <recommendedName>
        <fullName evidence="9">Protein farnesyltransferase/geranylgeranyltransferase type-1 subunit alpha</fullName>
        <ecNumber evidence="4">2.5.1.58</ecNumber>
        <ecNumber evidence="3">2.5.1.59</ecNumber>
    </recommendedName>
    <alternativeName>
        <fullName evidence="12">CAAX farnesyltransferase subunit alpha</fullName>
    </alternativeName>
    <alternativeName>
        <fullName evidence="11">FTase-alpha</fullName>
    </alternativeName>
    <alternativeName>
        <fullName evidence="10">Ras proteins prenyltransferase subunit alpha</fullName>
    </alternativeName>
    <alternativeName>
        <fullName evidence="13">Type I protein geranyl-geranyltransferase subunit alpha</fullName>
    </alternativeName>
</protein>
<dbReference type="Pfam" id="PF10218">
    <property type="entry name" value="SPRING1"/>
    <property type="match status" value="1"/>
</dbReference>
<evidence type="ECO:0000256" key="12">
    <source>
        <dbReference type="ARBA" id="ARBA00043086"/>
    </source>
</evidence>
<comment type="similarity">
    <text evidence="2">Belongs to the protein prenyltransferase subunit alpha family.</text>
</comment>
<evidence type="ECO:0000313" key="18">
    <source>
        <dbReference type="Proteomes" id="UP000682877"/>
    </source>
</evidence>
<keyword evidence="8" id="KW-0460">Magnesium</keyword>
<evidence type="ECO:0000256" key="11">
    <source>
        <dbReference type="ARBA" id="ARBA00042436"/>
    </source>
</evidence>
<comment type="function">
    <text evidence="16">Essential subunit of both the farnesyltransferase and the geranylgeranyltransferase complex. Contributes to the transfer of a farnesyl or geranylgeranyl moiety from farnesyl or geranylgeranyl diphosphate to a cysteine at the fourth position from the C-terminus of several proteins having the C-terminal sequence Cys-aliphatic-aliphatic-X.</text>
</comment>
<evidence type="ECO:0000313" key="17">
    <source>
        <dbReference type="EMBL" id="CAE6076764.1"/>
    </source>
</evidence>
<dbReference type="Gene3D" id="1.25.40.120">
    <property type="entry name" value="Protein prenylyltransferase"/>
    <property type="match status" value="1"/>
</dbReference>
<dbReference type="InterPro" id="IPR019352">
    <property type="entry name" value="SPRING1"/>
</dbReference>
<dbReference type="Pfam" id="PF01239">
    <property type="entry name" value="PPTA"/>
    <property type="match status" value="4"/>
</dbReference>
<evidence type="ECO:0000256" key="15">
    <source>
        <dbReference type="ARBA" id="ARBA00050428"/>
    </source>
</evidence>
<evidence type="ECO:0000256" key="5">
    <source>
        <dbReference type="ARBA" id="ARBA00022602"/>
    </source>
</evidence>
<dbReference type="SUPFAM" id="SSF48439">
    <property type="entry name" value="Protein prenylyltransferase"/>
    <property type="match status" value="1"/>
</dbReference>
<organism evidence="17 18">
    <name type="scientific">Arabidopsis arenosa</name>
    <name type="common">Sand rock-cress</name>
    <name type="synonym">Cardaminopsis arenosa</name>
    <dbReference type="NCBI Taxonomy" id="38785"/>
    <lineage>
        <taxon>Eukaryota</taxon>
        <taxon>Viridiplantae</taxon>
        <taxon>Streptophyta</taxon>
        <taxon>Embryophyta</taxon>
        <taxon>Tracheophyta</taxon>
        <taxon>Spermatophyta</taxon>
        <taxon>Magnoliopsida</taxon>
        <taxon>eudicotyledons</taxon>
        <taxon>Gunneridae</taxon>
        <taxon>Pentapetalae</taxon>
        <taxon>rosids</taxon>
        <taxon>malvids</taxon>
        <taxon>Brassicales</taxon>
        <taxon>Brassicaceae</taxon>
        <taxon>Camelineae</taxon>
        <taxon>Arabidopsis</taxon>
    </lineage>
</organism>
<evidence type="ECO:0000256" key="1">
    <source>
        <dbReference type="ARBA" id="ARBA00001946"/>
    </source>
</evidence>
<dbReference type="PANTHER" id="PTHR11129">
    <property type="entry name" value="PROTEIN FARNESYLTRANSFERASE ALPHA SUBUNIT/RAB GERANYLGERANYL TRANSFERASE ALPHA SUBUNIT"/>
    <property type="match status" value="1"/>
</dbReference>
<evidence type="ECO:0000256" key="9">
    <source>
        <dbReference type="ARBA" id="ARBA00040965"/>
    </source>
</evidence>
<comment type="catalytic activity">
    <reaction evidence="14">
        <text>L-cysteinyl-[protein] + (2E,6E)-farnesyl diphosphate = S-(2E,6E)-farnesyl-L-cysteinyl-[protein] + diphosphate</text>
        <dbReference type="Rhea" id="RHEA:13345"/>
        <dbReference type="Rhea" id="RHEA-COMP:10131"/>
        <dbReference type="Rhea" id="RHEA-COMP:11535"/>
        <dbReference type="ChEBI" id="CHEBI:29950"/>
        <dbReference type="ChEBI" id="CHEBI:33019"/>
        <dbReference type="ChEBI" id="CHEBI:86019"/>
        <dbReference type="ChEBI" id="CHEBI:175763"/>
        <dbReference type="EC" id="2.5.1.58"/>
    </reaction>
</comment>
<dbReference type="GO" id="GO:0005953">
    <property type="term" value="C:CAAX-protein geranylgeranyltransferase complex"/>
    <property type="evidence" value="ECO:0007669"/>
    <property type="project" value="TreeGrafter"/>
</dbReference>
<dbReference type="EC" id="2.5.1.59" evidence="3"/>
<proteinExistence type="inferred from homology"/>
<dbReference type="GO" id="GO:0004662">
    <property type="term" value="F:CAAX-protein geranylgeranyltransferase activity"/>
    <property type="evidence" value="ECO:0007669"/>
    <property type="project" value="UniProtKB-EC"/>
</dbReference>
<dbReference type="EMBL" id="LR999455">
    <property type="protein sequence ID" value="CAE6076764.1"/>
    <property type="molecule type" value="Genomic_DNA"/>
</dbReference>
<evidence type="ECO:0000256" key="6">
    <source>
        <dbReference type="ARBA" id="ARBA00022679"/>
    </source>
</evidence>
<name>A0A8S2ACW4_ARAAE</name>
<comment type="cofactor">
    <cofactor evidence="1">
        <name>Mg(2+)</name>
        <dbReference type="ChEBI" id="CHEBI:18420"/>
    </cofactor>
</comment>
<evidence type="ECO:0000256" key="4">
    <source>
        <dbReference type="ARBA" id="ARBA00012702"/>
    </source>
</evidence>
<evidence type="ECO:0000256" key="3">
    <source>
        <dbReference type="ARBA" id="ARBA00012700"/>
    </source>
</evidence>
<dbReference type="FunFam" id="1.25.40.120:FF:000004">
    <property type="entry name" value="Protein farnesyltransferase/geranylgeranyltransferase type-1 subunit alpha"/>
    <property type="match status" value="1"/>
</dbReference>
<evidence type="ECO:0000256" key="13">
    <source>
        <dbReference type="ARBA" id="ARBA00043219"/>
    </source>
</evidence>
<keyword evidence="5" id="KW-0637">Prenyltransferase</keyword>
<dbReference type="AlphaFoldDB" id="A0A8S2ACW4"/>
<evidence type="ECO:0000256" key="2">
    <source>
        <dbReference type="ARBA" id="ARBA00006734"/>
    </source>
</evidence>
<dbReference type="PROSITE" id="PS51147">
    <property type="entry name" value="PFTA"/>
    <property type="match status" value="5"/>
</dbReference>
<dbReference type="Proteomes" id="UP000682877">
    <property type="component" value="Chromosome 5"/>
</dbReference>
<reference evidence="17" key="1">
    <citation type="submission" date="2021-01" db="EMBL/GenBank/DDBJ databases">
        <authorList>
            <person name="Bezrukov I."/>
        </authorList>
    </citation>
    <scope>NUCLEOTIDE SEQUENCE</scope>
</reference>
<keyword evidence="6" id="KW-0808">Transferase</keyword>
<keyword evidence="18" id="KW-1185">Reference proteome</keyword>
<evidence type="ECO:0000256" key="14">
    <source>
        <dbReference type="ARBA" id="ARBA00050225"/>
    </source>
</evidence>
<accession>A0A8S2ACW4</accession>